<dbReference type="Gene3D" id="3.30.160.60">
    <property type="entry name" value="Classic Zinc Finger"/>
    <property type="match status" value="1"/>
</dbReference>
<keyword evidence="5" id="KW-1185">Reference proteome</keyword>
<feature type="region of interest" description="Disordered" evidence="2">
    <location>
        <begin position="352"/>
        <end position="424"/>
    </location>
</feature>
<keyword evidence="1" id="KW-0862">Zinc</keyword>
<dbReference type="Pfam" id="PF12874">
    <property type="entry name" value="zf-met"/>
    <property type="match status" value="1"/>
</dbReference>
<sequence>MSQLPPPNFGNFPPSFNANGFPSCPTLAQGAAFSIFSRPPFPPPSFSPRLPFNSFPGPPFCQFRPSIWPNGNCLSNHVAHRHQHPPSPLQRPPHAQVTNFQGKTSRAHETGQNAVETKFSCDACQKQFTSKETLNAHLGTHIQCNYEDCAFKATRKMLKLHWIQVHTPGKMRIKLDTPEEIAKWREERKRKYPTLANVEKKKEEEAKRRASGQVLKTKNFRYHRGRQRGRRSSQQGGRNHFNNQGHHGGGQEDVNSKEMSKNQTQNSEVAEGKDSEGHNRLQSGSDPLSFVLGNSHDEEESDSETGNQDKRKCPSSTQETTPNTAPVQVSALNSLCSAYASDSDDNEEISATEINNNKETNCTNYENIPEKSCSNEVNSRHNIDSTSETRGDTNSKKNSKSRRGHRGKRKTSSKVDPKSPSVRKSTLLEKLLAPEIRHERNVILQCLRHIVKKNFFGAGDTMSATD</sequence>
<evidence type="ECO:0000313" key="5">
    <source>
        <dbReference type="Proteomes" id="UP001159427"/>
    </source>
</evidence>
<feature type="compositionally biased region" description="Basic and acidic residues" evidence="2">
    <location>
        <begin position="378"/>
        <end position="395"/>
    </location>
</feature>
<dbReference type="InterPro" id="IPR013087">
    <property type="entry name" value="Znf_C2H2_type"/>
</dbReference>
<dbReference type="EMBL" id="CALNXI010001308">
    <property type="protein sequence ID" value="CAH3164238.1"/>
    <property type="molecule type" value="Genomic_DNA"/>
</dbReference>
<dbReference type="InterPro" id="IPR019496">
    <property type="entry name" value="NUFIP1_cons_dom"/>
</dbReference>
<comment type="caution">
    <text evidence="4">The sequence shown here is derived from an EMBL/GenBank/DDBJ whole genome shotgun (WGS) entry which is preliminary data.</text>
</comment>
<dbReference type="InterPro" id="IPR039136">
    <property type="entry name" value="NUFIP1-like"/>
</dbReference>
<name>A0ABN8QIG0_9CNID</name>
<dbReference type="Pfam" id="PF10453">
    <property type="entry name" value="NUFIP1"/>
    <property type="match status" value="1"/>
</dbReference>
<feature type="compositionally biased region" description="Polar residues" evidence="2">
    <location>
        <begin position="314"/>
        <end position="326"/>
    </location>
</feature>
<feature type="compositionally biased region" description="Basic residues" evidence="2">
    <location>
        <begin position="397"/>
        <end position="412"/>
    </location>
</feature>
<feature type="compositionally biased region" description="Basic and acidic residues" evidence="2">
    <location>
        <begin position="270"/>
        <end position="279"/>
    </location>
</feature>
<feature type="domain" description="C2H2-type" evidence="3">
    <location>
        <begin position="119"/>
        <end position="141"/>
    </location>
</feature>
<evidence type="ECO:0000256" key="1">
    <source>
        <dbReference type="PROSITE-ProRule" id="PRU00042"/>
    </source>
</evidence>
<evidence type="ECO:0000313" key="4">
    <source>
        <dbReference type="EMBL" id="CAH3164238.1"/>
    </source>
</evidence>
<feature type="region of interest" description="Disordered" evidence="2">
    <location>
        <begin position="199"/>
        <end position="326"/>
    </location>
</feature>
<accession>A0ABN8QIG0</accession>
<gene>
    <name evidence="4" type="ORF">PEVE_00004886</name>
</gene>
<feature type="compositionally biased region" description="Basic and acidic residues" evidence="2">
    <location>
        <begin position="199"/>
        <end position="208"/>
    </location>
</feature>
<dbReference type="PROSITE" id="PS50157">
    <property type="entry name" value="ZINC_FINGER_C2H2_2"/>
    <property type="match status" value="1"/>
</dbReference>
<dbReference type="SMART" id="SM00355">
    <property type="entry name" value="ZnF_C2H2"/>
    <property type="match status" value="2"/>
</dbReference>
<evidence type="ECO:0000259" key="3">
    <source>
        <dbReference type="PROSITE" id="PS50157"/>
    </source>
</evidence>
<feature type="compositionally biased region" description="Basic residues" evidence="2">
    <location>
        <begin position="218"/>
        <end position="231"/>
    </location>
</feature>
<organism evidence="4 5">
    <name type="scientific">Porites evermanni</name>
    <dbReference type="NCBI Taxonomy" id="104178"/>
    <lineage>
        <taxon>Eukaryota</taxon>
        <taxon>Metazoa</taxon>
        <taxon>Cnidaria</taxon>
        <taxon>Anthozoa</taxon>
        <taxon>Hexacorallia</taxon>
        <taxon>Scleractinia</taxon>
        <taxon>Fungiina</taxon>
        <taxon>Poritidae</taxon>
        <taxon>Porites</taxon>
    </lineage>
</organism>
<dbReference type="PANTHER" id="PTHR13309">
    <property type="entry name" value="NUCLEAR FRAGILE X MENTAL RETARDATION PROTEIN INTERACTING PROTEIN 1"/>
    <property type="match status" value="1"/>
</dbReference>
<protein>
    <recommendedName>
        <fullName evidence="3">C2H2-type domain-containing protein</fullName>
    </recommendedName>
</protein>
<feature type="compositionally biased region" description="Low complexity" evidence="2">
    <location>
        <begin position="232"/>
        <end position="245"/>
    </location>
</feature>
<keyword evidence="1" id="KW-0863">Zinc-finger</keyword>
<reference evidence="4 5" key="1">
    <citation type="submission" date="2022-05" db="EMBL/GenBank/DDBJ databases">
        <authorList>
            <consortium name="Genoscope - CEA"/>
            <person name="William W."/>
        </authorList>
    </citation>
    <scope>NUCLEOTIDE SEQUENCE [LARGE SCALE GENOMIC DNA]</scope>
</reference>
<dbReference type="PANTHER" id="PTHR13309:SF0">
    <property type="entry name" value="FMR1-INTERACTING PROTEIN NUFIP1"/>
    <property type="match status" value="1"/>
</dbReference>
<evidence type="ECO:0000256" key="2">
    <source>
        <dbReference type="SAM" id="MobiDB-lite"/>
    </source>
</evidence>
<feature type="compositionally biased region" description="Polar residues" evidence="2">
    <location>
        <begin position="352"/>
        <end position="377"/>
    </location>
</feature>
<dbReference type="PROSITE" id="PS00028">
    <property type="entry name" value="ZINC_FINGER_C2H2_1"/>
    <property type="match status" value="1"/>
</dbReference>
<keyword evidence="1" id="KW-0479">Metal-binding</keyword>
<dbReference type="Proteomes" id="UP001159427">
    <property type="component" value="Unassembled WGS sequence"/>
</dbReference>
<proteinExistence type="predicted"/>